<keyword evidence="8" id="KW-1133">Transmembrane helix</keyword>
<keyword evidence="6" id="KW-0325">Glycoprotein</keyword>
<dbReference type="AlphaFoldDB" id="A0AAD8FIM0"/>
<keyword evidence="9" id="KW-0732">Signal</keyword>
<dbReference type="InterPro" id="IPR052491">
    <property type="entry name" value="TNFRSF10"/>
</dbReference>
<gene>
    <name evidence="11" type="ORF">Bpfe_005324</name>
</gene>
<evidence type="ECO:0000256" key="2">
    <source>
        <dbReference type="ARBA" id="ARBA00022737"/>
    </source>
</evidence>
<evidence type="ECO:0000256" key="1">
    <source>
        <dbReference type="ARBA" id="ARBA00004370"/>
    </source>
</evidence>
<evidence type="ECO:0000256" key="3">
    <source>
        <dbReference type="ARBA" id="ARBA00023136"/>
    </source>
</evidence>
<keyword evidence="12" id="KW-1185">Reference proteome</keyword>
<feature type="chain" id="PRO_5041991733" evidence="9">
    <location>
        <begin position="24"/>
        <end position="250"/>
    </location>
</feature>
<keyword evidence="2" id="KW-0677">Repeat</keyword>
<keyword evidence="4" id="KW-1015">Disulfide bond</keyword>
<evidence type="ECO:0000256" key="9">
    <source>
        <dbReference type="SAM" id="SignalP"/>
    </source>
</evidence>
<comment type="caution">
    <text evidence="11">The sequence shown here is derived from an EMBL/GenBank/DDBJ whole genome shotgun (WGS) entry which is preliminary data.</text>
</comment>
<accession>A0AAD8FIM0</accession>
<dbReference type="EMBL" id="JASAOG010000014">
    <property type="protein sequence ID" value="KAK0065298.1"/>
    <property type="molecule type" value="Genomic_DNA"/>
</dbReference>
<evidence type="ECO:0000256" key="6">
    <source>
        <dbReference type="ARBA" id="ARBA00023180"/>
    </source>
</evidence>
<keyword evidence="5 11" id="KW-0675">Receptor</keyword>
<sequence length="250" mass="27629">MTTFKLSSVFVVLVFGFGLLVVSLPTPLARCPAGQYHSSKGCKDCPNESFMDEDNHFNSECKACQKQEEDTVLMRKCNATHDSVLKCKEGKYNVNGATVTCQPCTQCTEKNLYEVEKCLPTRDAICCTRPAMSLKKKNGINNCSQSSTDTSFCCVEDTTAATEIPVSEPIPTAEDTQTEIHEIQEQSASSENKSKPNINIDNNGELSTVYKAGIILGSIVVFIVVIAIIIWPIYRYRQGNYQPTPVKEED</sequence>
<name>A0AAD8FIM0_BIOPF</name>
<feature type="domain" description="TNFR-Cys" evidence="10">
    <location>
        <begin position="86"/>
        <end position="126"/>
    </location>
</feature>
<organism evidence="11 12">
    <name type="scientific">Biomphalaria pfeifferi</name>
    <name type="common">Bloodfluke planorb</name>
    <name type="synonym">Freshwater snail</name>
    <dbReference type="NCBI Taxonomy" id="112525"/>
    <lineage>
        <taxon>Eukaryota</taxon>
        <taxon>Metazoa</taxon>
        <taxon>Spiralia</taxon>
        <taxon>Lophotrochozoa</taxon>
        <taxon>Mollusca</taxon>
        <taxon>Gastropoda</taxon>
        <taxon>Heterobranchia</taxon>
        <taxon>Euthyneura</taxon>
        <taxon>Panpulmonata</taxon>
        <taxon>Hygrophila</taxon>
        <taxon>Lymnaeoidea</taxon>
        <taxon>Planorbidae</taxon>
        <taxon>Biomphalaria</taxon>
    </lineage>
</organism>
<feature type="signal peptide" evidence="9">
    <location>
        <begin position="1"/>
        <end position="23"/>
    </location>
</feature>
<keyword evidence="3 8" id="KW-0472">Membrane</keyword>
<feature type="transmembrane region" description="Helical" evidence="8">
    <location>
        <begin position="212"/>
        <end position="234"/>
    </location>
</feature>
<evidence type="ECO:0000256" key="7">
    <source>
        <dbReference type="PROSITE-ProRule" id="PRU00206"/>
    </source>
</evidence>
<evidence type="ECO:0000259" key="10">
    <source>
        <dbReference type="PROSITE" id="PS50050"/>
    </source>
</evidence>
<dbReference type="PANTHER" id="PTHR46330:SF6">
    <property type="entry name" value="HEMATOPOIETIC DEATH RECEPTOR-RELATED"/>
    <property type="match status" value="1"/>
</dbReference>
<evidence type="ECO:0000256" key="5">
    <source>
        <dbReference type="ARBA" id="ARBA00023170"/>
    </source>
</evidence>
<keyword evidence="8" id="KW-0812">Transmembrane</keyword>
<reference evidence="11" key="2">
    <citation type="submission" date="2023-04" db="EMBL/GenBank/DDBJ databases">
        <authorList>
            <person name="Bu L."/>
            <person name="Lu L."/>
            <person name="Laidemitt M.R."/>
            <person name="Zhang S.M."/>
            <person name="Mutuku M."/>
            <person name="Mkoji G."/>
            <person name="Steinauer M."/>
            <person name="Loker E.S."/>
        </authorList>
    </citation>
    <scope>NUCLEOTIDE SEQUENCE</scope>
    <source>
        <strain evidence="11">KasaAsao</strain>
        <tissue evidence="11">Whole Snail</tissue>
    </source>
</reference>
<proteinExistence type="predicted"/>
<dbReference type="Pfam" id="PF00020">
    <property type="entry name" value="TNFR_c6"/>
    <property type="match status" value="1"/>
</dbReference>
<evidence type="ECO:0000313" key="12">
    <source>
        <dbReference type="Proteomes" id="UP001233172"/>
    </source>
</evidence>
<reference evidence="11" key="1">
    <citation type="journal article" date="2023" name="PLoS Negl. Trop. Dis.">
        <title>A genome sequence for Biomphalaria pfeifferi, the major vector snail for the human-infecting parasite Schistosoma mansoni.</title>
        <authorList>
            <person name="Bu L."/>
            <person name="Lu L."/>
            <person name="Laidemitt M.R."/>
            <person name="Zhang S.M."/>
            <person name="Mutuku M."/>
            <person name="Mkoji G."/>
            <person name="Steinauer M."/>
            <person name="Loker E.S."/>
        </authorList>
    </citation>
    <scope>NUCLEOTIDE SEQUENCE</scope>
    <source>
        <strain evidence="11">KasaAsao</strain>
    </source>
</reference>
<dbReference type="GO" id="GO:0016020">
    <property type="term" value="C:membrane"/>
    <property type="evidence" value="ECO:0007669"/>
    <property type="project" value="UniProtKB-SubCell"/>
</dbReference>
<feature type="repeat" description="TNFR-Cys" evidence="7">
    <location>
        <begin position="86"/>
        <end position="126"/>
    </location>
</feature>
<dbReference type="Gene3D" id="2.10.50.10">
    <property type="entry name" value="Tumor Necrosis Factor Receptor, subunit A, domain 2"/>
    <property type="match status" value="2"/>
</dbReference>
<protein>
    <submittedName>
        <fullName evidence="11">Tumor necrosis factor receptor superfamily member 10C</fullName>
    </submittedName>
</protein>
<dbReference type="PROSITE" id="PS50050">
    <property type="entry name" value="TNFR_NGFR_2"/>
    <property type="match status" value="1"/>
</dbReference>
<dbReference type="SMART" id="SM00208">
    <property type="entry name" value="TNFR"/>
    <property type="match status" value="2"/>
</dbReference>
<dbReference type="PROSITE" id="PS00652">
    <property type="entry name" value="TNFR_NGFR_1"/>
    <property type="match status" value="1"/>
</dbReference>
<dbReference type="Proteomes" id="UP001233172">
    <property type="component" value="Unassembled WGS sequence"/>
</dbReference>
<comment type="subcellular location">
    <subcellularLocation>
        <location evidence="1">Membrane</location>
    </subcellularLocation>
</comment>
<dbReference type="InterPro" id="IPR001368">
    <property type="entry name" value="TNFR/NGFR_Cys_rich_reg"/>
</dbReference>
<evidence type="ECO:0000256" key="8">
    <source>
        <dbReference type="SAM" id="Phobius"/>
    </source>
</evidence>
<evidence type="ECO:0000313" key="11">
    <source>
        <dbReference type="EMBL" id="KAK0065298.1"/>
    </source>
</evidence>
<comment type="caution">
    <text evidence="7">Lacks conserved residue(s) required for the propagation of feature annotation.</text>
</comment>
<dbReference type="PANTHER" id="PTHR46330">
    <property type="entry name" value="TUMOR NECROSIS FACTOR RECEPTOR SUPERFAMILY MEMBER 10B"/>
    <property type="match status" value="1"/>
</dbReference>
<evidence type="ECO:0000256" key="4">
    <source>
        <dbReference type="ARBA" id="ARBA00023157"/>
    </source>
</evidence>